<gene>
    <name evidence="5" type="ORF">Tco_0873817</name>
</gene>
<dbReference type="InterPro" id="IPR039537">
    <property type="entry name" value="Retrotran_Ty1/copia-like"/>
</dbReference>
<feature type="region of interest" description="Disordered" evidence="3">
    <location>
        <begin position="1405"/>
        <end position="1424"/>
    </location>
</feature>
<dbReference type="PANTHER" id="PTHR42648">
    <property type="entry name" value="TRANSPOSASE, PUTATIVE-RELATED"/>
    <property type="match status" value="1"/>
</dbReference>
<evidence type="ECO:0000313" key="6">
    <source>
        <dbReference type="Proteomes" id="UP001151760"/>
    </source>
</evidence>
<dbReference type="InterPro" id="IPR001584">
    <property type="entry name" value="Integrase_cat-core"/>
</dbReference>
<keyword evidence="6" id="KW-1185">Reference proteome</keyword>
<protein>
    <submittedName>
        <fullName evidence="5">Retrovirus-related pol polyprotein from transposon TNT 1-94</fullName>
    </submittedName>
</protein>
<keyword evidence="1" id="KW-0479">Metal-binding</keyword>
<dbReference type="PROSITE" id="PS50994">
    <property type="entry name" value="INTEGRASE"/>
    <property type="match status" value="1"/>
</dbReference>
<dbReference type="Pfam" id="PF07727">
    <property type="entry name" value="RVT_2"/>
    <property type="match status" value="1"/>
</dbReference>
<dbReference type="PANTHER" id="PTHR42648:SF18">
    <property type="entry name" value="RETROTRANSPOSON, UNCLASSIFIED-LIKE PROTEIN"/>
    <property type="match status" value="1"/>
</dbReference>
<dbReference type="Gene3D" id="3.30.420.10">
    <property type="entry name" value="Ribonuclease H-like superfamily/Ribonuclease H"/>
    <property type="match status" value="1"/>
</dbReference>
<feature type="region of interest" description="Disordered" evidence="3">
    <location>
        <begin position="1645"/>
        <end position="1664"/>
    </location>
</feature>
<feature type="region of interest" description="Disordered" evidence="3">
    <location>
        <begin position="1483"/>
        <end position="1509"/>
    </location>
</feature>
<dbReference type="SUPFAM" id="SSF56672">
    <property type="entry name" value="DNA/RNA polymerases"/>
    <property type="match status" value="1"/>
</dbReference>
<feature type="compositionally biased region" description="Basic and acidic residues" evidence="3">
    <location>
        <begin position="1649"/>
        <end position="1664"/>
    </location>
</feature>
<feature type="region of interest" description="Disordered" evidence="3">
    <location>
        <begin position="1550"/>
        <end position="1612"/>
    </location>
</feature>
<feature type="compositionally biased region" description="Low complexity" evidence="3">
    <location>
        <begin position="844"/>
        <end position="866"/>
    </location>
</feature>
<proteinExistence type="predicted"/>
<comment type="caution">
    <text evidence="5">The sequence shown here is derived from an EMBL/GenBank/DDBJ whole genome shotgun (WGS) entry which is preliminary data.</text>
</comment>
<evidence type="ECO:0000259" key="4">
    <source>
        <dbReference type="PROSITE" id="PS50994"/>
    </source>
</evidence>
<feature type="compositionally biased region" description="Low complexity" evidence="3">
    <location>
        <begin position="1570"/>
        <end position="1579"/>
    </location>
</feature>
<evidence type="ECO:0000313" key="5">
    <source>
        <dbReference type="EMBL" id="GJT15111.1"/>
    </source>
</evidence>
<reference evidence="5" key="1">
    <citation type="journal article" date="2022" name="Int. J. Mol. Sci.">
        <title>Draft Genome of Tanacetum Coccineum: Genomic Comparison of Closely Related Tanacetum-Family Plants.</title>
        <authorList>
            <person name="Yamashiro T."/>
            <person name="Shiraishi A."/>
            <person name="Nakayama K."/>
            <person name="Satake H."/>
        </authorList>
    </citation>
    <scope>NUCLEOTIDE SEQUENCE</scope>
</reference>
<evidence type="ECO:0000256" key="1">
    <source>
        <dbReference type="ARBA" id="ARBA00022723"/>
    </source>
</evidence>
<dbReference type="InterPro" id="IPR012337">
    <property type="entry name" value="RNaseH-like_sf"/>
</dbReference>
<dbReference type="InterPro" id="IPR036397">
    <property type="entry name" value="RNaseH_sf"/>
</dbReference>
<dbReference type="Proteomes" id="UP001151760">
    <property type="component" value="Unassembled WGS sequence"/>
</dbReference>
<reference evidence="5" key="2">
    <citation type="submission" date="2022-01" db="EMBL/GenBank/DDBJ databases">
        <authorList>
            <person name="Yamashiro T."/>
            <person name="Shiraishi A."/>
            <person name="Satake H."/>
            <person name="Nakayama K."/>
        </authorList>
    </citation>
    <scope>NUCLEOTIDE SEQUENCE</scope>
</reference>
<feature type="region of interest" description="Disordered" evidence="3">
    <location>
        <begin position="817"/>
        <end position="911"/>
    </location>
</feature>
<feature type="compositionally biased region" description="Low complexity" evidence="3">
    <location>
        <begin position="1550"/>
        <end position="1563"/>
    </location>
</feature>
<organism evidence="5 6">
    <name type="scientific">Tanacetum coccineum</name>
    <dbReference type="NCBI Taxonomy" id="301880"/>
    <lineage>
        <taxon>Eukaryota</taxon>
        <taxon>Viridiplantae</taxon>
        <taxon>Streptophyta</taxon>
        <taxon>Embryophyta</taxon>
        <taxon>Tracheophyta</taxon>
        <taxon>Spermatophyta</taxon>
        <taxon>Magnoliopsida</taxon>
        <taxon>eudicotyledons</taxon>
        <taxon>Gunneridae</taxon>
        <taxon>Pentapetalae</taxon>
        <taxon>asterids</taxon>
        <taxon>campanulids</taxon>
        <taxon>Asterales</taxon>
        <taxon>Asteraceae</taxon>
        <taxon>Asteroideae</taxon>
        <taxon>Anthemideae</taxon>
        <taxon>Anthemidinae</taxon>
        <taxon>Tanacetum</taxon>
    </lineage>
</organism>
<feature type="compositionally biased region" description="Low complexity" evidence="3">
    <location>
        <begin position="893"/>
        <end position="903"/>
    </location>
</feature>
<dbReference type="InterPro" id="IPR043502">
    <property type="entry name" value="DNA/RNA_pol_sf"/>
</dbReference>
<feature type="compositionally biased region" description="Low complexity" evidence="3">
    <location>
        <begin position="1490"/>
        <end position="1499"/>
    </location>
</feature>
<feature type="compositionally biased region" description="Polar residues" evidence="3">
    <location>
        <begin position="826"/>
        <end position="843"/>
    </location>
</feature>
<evidence type="ECO:0000256" key="3">
    <source>
        <dbReference type="SAM" id="MobiDB-lite"/>
    </source>
</evidence>
<name>A0ABQ5BJV7_9ASTR</name>
<dbReference type="InterPro" id="IPR025724">
    <property type="entry name" value="GAG-pre-integrase_dom"/>
</dbReference>
<dbReference type="SUPFAM" id="SSF53098">
    <property type="entry name" value="Ribonuclease H-like"/>
    <property type="match status" value="1"/>
</dbReference>
<feature type="domain" description="Integrase catalytic" evidence="4">
    <location>
        <begin position="546"/>
        <end position="721"/>
    </location>
</feature>
<dbReference type="InterPro" id="IPR013103">
    <property type="entry name" value="RVT_2"/>
</dbReference>
<accession>A0ABQ5BJV7</accession>
<dbReference type="Pfam" id="PF13976">
    <property type="entry name" value="gag_pre-integrs"/>
    <property type="match status" value="1"/>
</dbReference>
<dbReference type="Pfam" id="PF00665">
    <property type="entry name" value="rve"/>
    <property type="match status" value="1"/>
</dbReference>
<sequence length="1664" mass="187949">MKTKSLKEQLSSSRPIKVLTVYPPNTPATLVPRLLLTKSQVKINIFALIQLFLEFEKTCKKRITQTGLTEREMGFEQTKACYLTEVIPFFKTLKEHFEGIRKALTKEVKEMKEIFKELEAEVDQNAIHRKHDEIEFTEMHDAHTVVQARCLELEAELSKLHDKVQMNDHTELVNHFSNLELFRAENEKVKQHYKELYDSIKITRAKHIEQITGLLTENENLKVQIQNKMNCVTKDHVTPKVLAPGRYAVDVEPIPPCNRNNREVHQDYLKHLKESVETIREIVEEAKVERPLDKSIASSCLYTKHSQELLEYAIGTCPKDFNQQDKKHAATPLTRKKQVTFEDQCETSNSNAHKHPRSNTKKIRILPAKSVNKKKVEEHPLTTQSSLKTMNHVDSSISSKRCSKHMMGDLSRLRNFMKKFIGTVRFRNDHFGAIMGYGDYVIGDKVAFRKHSCYVQDTNGVELIKGSRGSNFYTISIEDMMKSSPISLLSKASKNKSWLWHRCLNHLNFGTINDLARKDLVRGLPRLKFEKDHLCFACQLGKSKKHTHKPKTENTNLEILNTLHMDLCGPMRVQTINGKKYIFVIVDDYSRFTWVKFLRSEDETPEFVIKFLKQIQVGLNKTVRYIRTDNGTEFFNQVLTQFYESVGIFHQTLVPRTPRQNGVVERRNCTLVEAARTMLIFSKASMFLWAAAVATACYTQNRSLIHTHHNKTPYELVHDKKPDLTFFESLVLFVTLLMTARILENCNQQQILEFLLLTELMDLVQLSTGPAPMFMTPGQISSGLVPNPVPAAPYVPPPTNKDLESLFQPMFDEYLDPPRGERLVSPTPTVPVNSAGIPSSTTIDQDAPSPSHSPSSSALQSPSLQQGVTAESSIMEDNPLSPTINDPFVNVFASAPSPEASSSGDDHPLDNVIGNPSRPVSTRKQFATDSLWCLYNLVLSKVEPKNFKSAISKNCWFQAMQDEIHEFDRLQVWELVPQPDCVMIIVLKWIYKVKLDEYGDVLKNKARLVAKGYRQEEGINFKESFAPIAHIEAIRIFIANATSKNMTIYQMDVKTAFLNDKLKEEVYVCQPEGFVDPDHPTYVYRLKKALYGLKQAPRAWYDTLSWFLLENKFSKGVVDLTYQASPTKKHFEALKRVFWYLRGTINWGLWYPKDTAMTLTAYADADHAGCQDTRRNTLDEVEKGVVELYFVSTNYQLADIFTKALPRERFEFLLPRLGMKSMSPETLKRLQEGAEDIHSEDGNPARANIKQALDSIRQDENLVKEILLKLNLPDHRSILMDSKVLIKMVMGIPGSAAGLKKSHALRHVFRPDPVWGCDRLVIRAKVIENQIMAASAIFISSDSSDESVGSPPSRVILFGGILTVILAIPVISSETPVVSPVAPVVEMTIVAPPIGLRDLIPYLDSDSDSPDDMASPEYISPLPATSPFLCTDSSETSDSSDGLPSQDPYVVVVARFVDDERFLSDPGRPILARRLAWRRVLPHSSDHRSSSSSSSSDSSPVHSLGFDAPLQAYSGPSTRVASPRLVYPPVRAPRHSEAFHQWRATPLSTFFPPTTSESSLGDSSSERSLHSSSHSVGPSYKRCRSPADSVPSSTLVSRSLAPTRADLLPPHKRFRDSYSSEISMEEDTEVGTAEAEVGIQLGIGDGIDSEDRVKIDPRDVREDI</sequence>
<dbReference type="EMBL" id="BQNB010013371">
    <property type="protein sequence ID" value="GJT15111.1"/>
    <property type="molecule type" value="Genomic_DNA"/>
</dbReference>
<evidence type="ECO:0000256" key="2">
    <source>
        <dbReference type="ARBA" id="ARBA00022801"/>
    </source>
</evidence>
<keyword evidence="2" id="KW-0378">Hydrolase</keyword>